<dbReference type="OrthoDB" id="446456at2759"/>
<feature type="compositionally biased region" description="Acidic residues" evidence="1">
    <location>
        <begin position="479"/>
        <end position="491"/>
    </location>
</feature>
<comment type="caution">
    <text evidence="2">The sequence shown here is derived from an EMBL/GenBank/DDBJ whole genome shotgun (WGS) entry which is preliminary data.</text>
</comment>
<feature type="region of interest" description="Disordered" evidence="1">
    <location>
        <begin position="645"/>
        <end position="738"/>
    </location>
</feature>
<feature type="compositionally biased region" description="Basic and acidic residues" evidence="1">
    <location>
        <begin position="652"/>
        <end position="677"/>
    </location>
</feature>
<proteinExistence type="predicted"/>
<feature type="compositionally biased region" description="Low complexity" evidence="1">
    <location>
        <begin position="769"/>
        <end position="792"/>
    </location>
</feature>
<accession>A0A1Q9EWM3</accession>
<feature type="compositionally biased region" description="Basic residues" evidence="1">
    <location>
        <begin position="125"/>
        <end position="143"/>
    </location>
</feature>
<feature type="compositionally biased region" description="Basic and acidic residues" evidence="1">
    <location>
        <begin position="708"/>
        <end position="724"/>
    </location>
</feature>
<name>A0A1Q9EWM3_SYMMI</name>
<feature type="compositionally biased region" description="Acidic residues" evidence="1">
    <location>
        <begin position="532"/>
        <end position="547"/>
    </location>
</feature>
<keyword evidence="3" id="KW-1185">Reference proteome</keyword>
<protein>
    <submittedName>
        <fullName evidence="2">Uncharacterized protein</fullName>
    </submittedName>
</protein>
<feature type="region of interest" description="Disordered" evidence="1">
    <location>
        <begin position="89"/>
        <end position="161"/>
    </location>
</feature>
<feature type="region of interest" description="Disordered" evidence="1">
    <location>
        <begin position="47"/>
        <end position="68"/>
    </location>
</feature>
<evidence type="ECO:0000256" key="1">
    <source>
        <dbReference type="SAM" id="MobiDB-lite"/>
    </source>
</evidence>
<dbReference type="AlphaFoldDB" id="A0A1Q9EWM3"/>
<dbReference type="Proteomes" id="UP000186817">
    <property type="component" value="Unassembled WGS sequence"/>
</dbReference>
<feature type="compositionally biased region" description="Basic residues" evidence="1">
    <location>
        <begin position="415"/>
        <end position="430"/>
    </location>
</feature>
<evidence type="ECO:0000313" key="2">
    <source>
        <dbReference type="EMBL" id="OLQ11821.1"/>
    </source>
</evidence>
<feature type="compositionally biased region" description="Basic residues" evidence="1">
    <location>
        <begin position="501"/>
        <end position="523"/>
    </location>
</feature>
<feature type="compositionally biased region" description="Low complexity" evidence="1">
    <location>
        <begin position="460"/>
        <end position="478"/>
    </location>
</feature>
<feature type="compositionally biased region" description="Low complexity" evidence="1">
    <location>
        <begin position="149"/>
        <end position="161"/>
    </location>
</feature>
<feature type="compositionally biased region" description="Basic and acidic residues" evidence="1">
    <location>
        <begin position="345"/>
        <end position="354"/>
    </location>
</feature>
<reference evidence="2 3" key="1">
    <citation type="submission" date="2016-02" db="EMBL/GenBank/DDBJ databases">
        <title>Genome analysis of coral dinoflagellate symbionts highlights evolutionary adaptations to a symbiotic lifestyle.</title>
        <authorList>
            <person name="Aranda M."/>
            <person name="Li Y."/>
            <person name="Liew Y.J."/>
            <person name="Baumgarten S."/>
            <person name="Simakov O."/>
            <person name="Wilson M."/>
            <person name="Piel J."/>
            <person name="Ashoor H."/>
            <person name="Bougouffa S."/>
            <person name="Bajic V.B."/>
            <person name="Ryu T."/>
            <person name="Ravasi T."/>
            <person name="Bayer T."/>
            <person name="Micklem G."/>
            <person name="Kim H."/>
            <person name="Bhak J."/>
            <person name="Lajeunesse T.C."/>
            <person name="Voolstra C.R."/>
        </authorList>
    </citation>
    <scope>NUCLEOTIDE SEQUENCE [LARGE SCALE GENOMIC DNA]</scope>
    <source>
        <strain evidence="2 3">CCMP2467</strain>
    </source>
</reference>
<feature type="compositionally biased region" description="Basic and acidic residues" evidence="1">
    <location>
        <begin position="548"/>
        <end position="560"/>
    </location>
</feature>
<feature type="compositionally biased region" description="Acidic residues" evidence="1">
    <location>
        <begin position="678"/>
        <end position="691"/>
    </location>
</feature>
<organism evidence="2 3">
    <name type="scientific">Symbiodinium microadriaticum</name>
    <name type="common">Dinoflagellate</name>
    <name type="synonym">Zooxanthella microadriatica</name>
    <dbReference type="NCBI Taxonomy" id="2951"/>
    <lineage>
        <taxon>Eukaryota</taxon>
        <taxon>Sar</taxon>
        <taxon>Alveolata</taxon>
        <taxon>Dinophyceae</taxon>
        <taxon>Suessiales</taxon>
        <taxon>Symbiodiniaceae</taxon>
        <taxon>Symbiodinium</taxon>
    </lineage>
</organism>
<feature type="region of interest" description="Disordered" evidence="1">
    <location>
        <begin position="272"/>
        <end position="303"/>
    </location>
</feature>
<feature type="region of interest" description="Disordered" evidence="1">
    <location>
        <begin position="765"/>
        <end position="792"/>
    </location>
</feature>
<sequence length="977" mass="105619">MVGSLGLQVKTGRSTIENLFVEEEPAKMGFNLLIDRSGKLLMKKKAVSKKEDTDASDASSDEEYPVSSQFLSFEQDVKVRESLQKLSMEPTPFLPKKQYKNQDCDSADEGEDVQDIKDASSTARPKPKTAKKKKKKAIARAKGKANQASSSKGGTNSNSTKKYTEADTMYKPGSFREERFKFIYETMKEKDIPFKEDFDFVELFCGGAEVSASLRKDGKDGASIDILDNPRRYDLTGEANLAAVIRYVGGCQDLVCPGSGAGVLSMAPAQSKTTSAESESKSRQKALAASSKRENAKKKAAKERGIDLSTPLLDDGSCNITLGSLMESENLDFDQAVEVMKRFRSEATEQRPAEADEGWELPKLSKTKKPAGKSASAEAVCVAASDSKTPVDPKPASKKRKNVGQEDEGTEHKGKTTPKPKAKGKAKAKASPKPPVDDPEEPVEESPKPAPKKKSKANTPAKEPSSASKAKPASSIPESEPEMDAAEDEPPTDPTPESKTKKVKKGKKSKKGKAGKGKAKLCRLKATAALGEEGEEEGAEVEDEELHEEQAEAPRDVDKEIEDMIREIDEQIEEKSEDGKDKSCLSLELGEKQMGLENPGPDYEDTLVNGSSVTELMELGASASQVSNNNVENILAVVEQLRKQLLSSQQREASDAKAREDAAALEALEDKAEHPDPNELDGEPCEEDDEHEAQAEAEMVESVQSDVSSRREAEAVAKVEEARRPVATPVRSSEPTVADPASALLGKLHSTRSLGVPGTAALAGTASVPGTSTAGPTAETPTPGAATGAGEPTVVNSATHKREYMRLVPRLQQGWTRWFALACLELSFVHDRKHQSLAKKRLVDNGTITATAYPSMHQLANGTMKERAELLKRWDCDCPGVVEETKYWVTVEESKTDTVDIGHPARRCTIGCNSISPFGTGICGWQKGSEIKRELATLSSLLIDVPQDDDLKTDLVTELKVLRGKAKGLISELKKSG</sequence>
<feature type="region of interest" description="Disordered" evidence="1">
    <location>
        <begin position="345"/>
        <end position="560"/>
    </location>
</feature>
<feature type="compositionally biased region" description="Low complexity" evidence="1">
    <location>
        <begin position="374"/>
        <end position="387"/>
    </location>
</feature>
<gene>
    <name evidence="2" type="ORF">AK812_SmicGene4305</name>
</gene>
<evidence type="ECO:0000313" key="3">
    <source>
        <dbReference type="Proteomes" id="UP000186817"/>
    </source>
</evidence>
<dbReference type="EMBL" id="LSRX01000053">
    <property type="protein sequence ID" value="OLQ11821.1"/>
    <property type="molecule type" value="Genomic_DNA"/>
</dbReference>